<dbReference type="EMBL" id="LAZR01018577">
    <property type="protein sequence ID" value="KKL95867.1"/>
    <property type="molecule type" value="Genomic_DNA"/>
</dbReference>
<comment type="caution">
    <text evidence="1">The sequence shown here is derived from an EMBL/GenBank/DDBJ whole genome shotgun (WGS) entry which is preliminary data.</text>
</comment>
<accession>A0A0F9J9V6</accession>
<protein>
    <submittedName>
        <fullName evidence="1">Uncharacterized protein</fullName>
    </submittedName>
</protein>
<evidence type="ECO:0000313" key="1">
    <source>
        <dbReference type="EMBL" id="KKL95867.1"/>
    </source>
</evidence>
<gene>
    <name evidence="1" type="ORF">LCGC14_1850300</name>
</gene>
<proteinExistence type="predicted"/>
<reference evidence="1" key="1">
    <citation type="journal article" date="2015" name="Nature">
        <title>Complex archaea that bridge the gap between prokaryotes and eukaryotes.</title>
        <authorList>
            <person name="Spang A."/>
            <person name="Saw J.H."/>
            <person name="Jorgensen S.L."/>
            <person name="Zaremba-Niedzwiedzka K."/>
            <person name="Martijn J."/>
            <person name="Lind A.E."/>
            <person name="van Eijk R."/>
            <person name="Schleper C."/>
            <person name="Guy L."/>
            <person name="Ettema T.J."/>
        </authorList>
    </citation>
    <scope>NUCLEOTIDE SEQUENCE</scope>
</reference>
<dbReference type="AlphaFoldDB" id="A0A0F9J9V6"/>
<name>A0A0F9J9V6_9ZZZZ</name>
<sequence>MKETVEYQVEWKNSGERRYTRNLTYFKDKEVAMGLAARFGSIGVASVRVVEQTRKIIKVFPVKPAT</sequence>
<organism evidence="1">
    <name type="scientific">marine sediment metagenome</name>
    <dbReference type="NCBI Taxonomy" id="412755"/>
    <lineage>
        <taxon>unclassified sequences</taxon>
        <taxon>metagenomes</taxon>
        <taxon>ecological metagenomes</taxon>
    </lineage>
</organism>